<name>A0AAE7ST19_SERFO</name>
<sequence length="133" mass="15395">MVKLNRPIYGAFAVFLLLLAFWGCWFSLRGYLAFFKLSELVIFSWKVGVLVFFAPWVFYFSYLTMCCAIKNKYSKMNNKIANFLSTIAISGAVLSLLSSMYISQNLKDNGYKICPRKSWMAPNEYVRDLKMCP</sequence>
<feature type="transmembrane region" description="Helical" evidence="1">
    <location>
        <begin position="7"/>
        <end position="28"/>
    </location>
</feature>
<evidence type="ECO:0000313" key="4">
    <source>
        <dbReference type="Proteomes" id="UP000503464"/>
    </source>
</evidence>
<feature type="transmembrane region" description="Helical" evidence="1">
    <location>
        <begin position="81"/>
        <end position="102"/>
    </location>
</feature>
<reference evidence="3 5" key="3">
    <citation type="submission" date="2023-08" db="EMBL/GenBank/DDBJ databases">
        <title>Complete Genome and Methylome dissection of Serratia fonticola NEB369.</title>
        <authorList>
            <person name="Fomenkov A."/>
            <person name="Roberts R.D."/>
        </authorList>
    </citation>
    <scope>NUCLEOTIDE SEQUENCE [LARGE SCALE GENOMIC DNA]</scope>
    <source>
        <strain evidence="3 5">NEB369</strain>
    </source>
</reference>
<dbReference type="Pfam" id="PF06836">
    <property type="entry name" value="DUF1240"/>
    <property type="match status" value="1"/>
</dbReference>
<dbReference type="InterPro" id="IPR010665">
    <property type="entry name" value="DUF1240"/>
</dbReference>
<protein>
    <submittedName>
        <fullName evidence="2">DUF1240 domain-containing protein</fullName>
    </submittedName>
</protein>
<dbReference type="RefSeq" id="WP_186531282.1">
    <property type="nucleotide sequence ID" value="NZ_CAMKUK010000001.1"/>
</dbReference>
<accession>A0AAE7ST19</accession>
<dbReference type="EMBL" id="CP054160">
    <property type="protein sequence ID" value="QXT43056.1"/>
    <property type="molecule type" value="Genomic_DNA"/>
</dbReference>
<gene>
    <name evidence="2" type="ORF">G9399_13240</name>
    <name evidence="3" type="ORF">RFB13_13710</name>
</gene>
<keyword evidence="1" id="KW-0472">Membrane</keyword>
<dbReference type="EMBL" id="CP133586">
    <property type="protein sequence ID" value="WMT12335.1"/>
    <property type="molecule type" value="Genomic_DNA"/>
</dbReference>
<reference evidence="4" key="1">
    <citation type="submission" date="2020-03" db="EMBL/GenBank/DDBJ databases">
        <title>Genome sequences of seven Enterobacteriaceae strains isolated from Canadian wastewater treatment facilities.</title>
        <authorList>
            <person name="Huang H."/>
            <person name="Chmara J.T."/>
            <person name="Duceppe M.-O."/>
        </authorList>
    </citation>
    <scope>NUCLEOTIDE SEQUENCE [LARGE SCALE GENOMIC DNA]</scope>
    <source>
        <strain evidence="4">Biosolid 3</strain>
    </source>
</reference>
<keyword evidence="5" id="KW-1185">Reference proteome</keyword>
<evidence type="ECO:0000313" key="3">
    <source>
        <dbReference type="EMBL" id="WMT12335.1"/>
    </source>
</evidence>
<feature type="transmembrane region" description="Helical" evidence="1">
    <location>
        <begin position="48"/>
        <end position="69"/>
    </location>
</feature>
<reference evidence="2" key="2">
    <citation type="submission" date="2022-06" db="EMBL/GenBank/DDBJ databases">
        <title>Genome sequences of seven Enterobacteriaceae strains isolated from Canadian wastewater treatment facilities.</title>
        <authorList>
            <person name="Huang H."/>
            <person name="Chmara J.T."/>
            <person name="Duceppe M.-O."/>
        </authorList>
    </citation>
    <scope>NUCLEOTIDE SEQUENCE</scope>
    <source>
        <strain evidence="2">HH13</strain>
    </source>
</reference>
<keyword evidence="1" id="KW-1133">Transmembrane helix</keyword>
<organism evidence="2 4">
    <name type="scientific">Serratia fonticola</name>
    <dbReference type="NCBI Taxonomy" id="47917"/>
    <lineage>
        <taxon>Bacteria</taxon>
        <taxon>Pseudomonadati</taxon>
        <taxon>Pseudomonadota</taxon>
        <taxon>Gammaproteobacteria</taxon>
        <taxon>Enterobacterales</taxon>
        <taxon>Yersiniaceae</taxon>
        <taxon>Serratia</taxon>
    </lineage>
</organism>
<evidence type="ECO:0000256" key="1">
    <source>
        <dbReference type="SAM" id="Phobius"/>
    </source>
</evidence>
<dbReference type="AlphaFoldDB" id="A0AAE7ST19"/>
<dbReference type="Proteomes" id="UP001235341">
    <property type="component" value="Chromosome"/>
</dbReference>
<keyword evidence="1" id="KW-0812">Transmembrane</keyword>
<dbReference type="Proteomes" id="UP000503464">
    <property type="component" value="Chromosome"/>
</dbReference>
<proteinExistence type="predicted"/>
<evidence type="ECO:0000313" key="2">
    <source>
        <dbReference type="EMBL" id="QXT43056.1"/>
    </source>
</evidence>
<evidence type="ECO:0000313" key="5">
    <source>
        <dbReference type="Proteomes" id="UP001235341"/>
    </source>
</evidence>